<evidence type="ECO:0000313" key="2">
    <source>
        <dbReference type="EMBL" id="AJO23436.1"/>
    </source>
</evidence>
<name>A0AAN0T964_HEYCO</name>
<proteinExistence type="predicted"/>
<accession>A0AAN0T964</accession>
<reference evidence="3" key="1">
    <citation type="submission" date="2015-01" db="EMBL/GenBank/DDBJ databases">
        <title>Comparative genome analysis of Bacillus coagulans HM-08, Clostridium butyricum HM-68, Bacillus subtilis HM-66 and Bacillus paralicheniformis BL-09.</title>
        <authorList>
            <person name="Zhang H."/>
        </authorList>
    </citation>
    <scope>NUCLEOTIDE SEQUENCE [LARGE SCALE GENOMIC DNA]</scope>
    <source>
        <strain evidence="3">HM-08</strain>
    </source>
</reference>
<sequence length="51" mass="6024">MIDINDVIFNFIGTMAGYGCFIVFSKIFRRIVNKNKIRLNPLLEYIYHIAK</sequence>
<evidence type="ECO:0000313" key="3">
    <source>
        <dbReference type="Proteomes" id="UP000032024"/>
    </source>
</evidence>
<dbReference type="Proteomes" id="UP000032024">
    <property type="component" value="Chromosome"/>
</dbReference>
<gene>
    <name evidence="2" type="ORF">SB48_HM08orf04207</name>
</gene>
<feature type="transmembrane region" description="Helical" evidence="1">
    <location>
        <begin position="7"/>
        <end position="28"/>
    </location>
</feature>
<protein>
    <submittedName>
        <fullName evidence="2">Uncharacterized protein</fullName>
    </submittedName>
</protein>
<dbReference type="EMBL" id="CP010525">
    <property type="protein sequence ID" value="AJO23436.1"/>
    <property type="molecule type" value="Genomic_DNA"/>
</dbReference>
<keyword evidence="1" id="KW-0472">Membrane</keyword>
<dbReference type="AlphaFoldDB" id="A0AAN0T964"/>
<keyword evidence="1" id="KW-0812">Transmembrane</keyword>
<keyword evidence="3" id="KW-1185">Reference proteome</keyword>
<organism evidence="2 3">
    <name type="scientific">Heyndrickxia coagulans</name>
    <name type="common">Weizmannia coagulans</name>
    <dbReference type="NCBI Taxonomy" id="1398"/>
    <lineage>
        <taxon>Bacteria</taxon>
        <taxon>Bacillati</taxon>
        <taxon>Bacillota</taxon>
        <taxon>Bacilli</taxon>
        <taxon>Bacillales</taxon>
        <taxon>Bacillaceae</taxon>
        <taxon>Heyndrickxia</taxon>
    </lineage>
</organism>
<evidence type="ECO:0000256" key="1">
    <source>
        <dbReference type="SAM" id="Phobius"/>
    </source>
</evidence>
<keyword evidence="1" id="KW-1133">Transmembrane helix</keyword>